<reference evidence="2" key="1">
    <citation type="submission" date="2018-02" db="EMBL/GenBank/DDBJ databases">
        <title>Rhizophora mucronata_Transcriptome.</title>
        <authorList>
            <person name="Meera S.P."/>
            <person name="Sreeshan A."/>
            <person name="Augustine A."/>
        </authorList>
    </citation>
    <scope>NUCLEOTIDE SEQUENCE</scope>
    <source>
        <tissue evidence="2">Leaf</tissue>
    </source>
</reference>
<dbReference type="AlphaFoldDB" id="A0A2P2LK28"/>
<name>A0A2P2LK28_RHIMU</name>
<sequence length="78" mass="9489">MSEPNSKFLEVYSILKSELLQDPAFEFTDDSRQWIERVSLFFCCFLHVMCIFYLGCCYGWFHHKRLKKLVSFFENYIL</sequence>
<evidence type="ECO:0000313" key="2">
    <source>
        <dbReference type="EMBL" id="MBX18311.1"/>
    </source>
</evidence>
<keyword evidence="1" id="KW-0812">Transmembrane</keyword>
<feature type="transmembrane region" description="Helical" evidence="1">
    <location>
        <begin position="38"/>
        <end position="61"/>
    </location>
</feature>
<keyword evidence="1" id="KW-0472">Membrane</keyword>
<keyword evidence="1" id="KW-1133">Transmembrane helix</keyword>
<accession>A0A2P2LK28</accession>
<evidence type="ECO:0000256" key="1">
    <source>
        <dbReference type="SAM" id="Phobius"/>
    </source>
</evidence>
<protein>
    <submittedName>
        <fullName evidence="2">Farnesyl pyrophosphate synthase</fullName>
    </submittedName>
</protein>
<dbReference type="EMBL" id="GGEC01037827">
    <property type="protein sequence ID" value="MBX18311.1"/>
    <property type="molecule type" value="Transcribed_RNA"/>
</dbReference>
<organism evidence="2">
    <name type="scientific">Rhizophora mucronata</name>
    <name type="common">Asiatic mangrove</name>
    <dbReference type="NCBI Taxonomy" id="61149"/>
    <lineage>
        <taxon>Eukaryota</taxon>
        <taxon>Viridiplantae</taxon>
        <taxon>Streptophyta</taxon>
        <taxon>Embryophyta</taxon>
        <taxon>Tracheophyta</taxon>
        <taxon>Spermatophyta</taxon>
        <taxon>Magnoliopsida</taxon>
        <taxon>eudicotyledons</taxon>
        <taxon>Gunneridae</taxon>
        <taxon>Pentapetalae</taxon>
        <taxon>rosids</taxon>
        <taxon>fabids</taxon>
        <taxon>Malpighiales</taxon>
        <taxon>Rhizophoraceae</taxon>
        <taxon>Rhizophora</taxon>
    </lineage>
</organism>
<proteinExistence type="predicted"/>